<dbReference type="PANTHER" id="PTHR39441:SF1">
    <property type="entry name" value="DUF2252 DOMAIN-CONTAINING PROTEIN"/>
    <property type="match status" value="1"/>
</dbReference>
<dbReference type="AlphaFoldDB" id="A0A829LS10"/>
<dbReference type="PANTHER" id="PTHR39441">
    <property type="entry name" value="DUF2252 DOMAIN-CONTAINING PROTEIN"/>
    <property type="match status" value="1"/>
</dbReference>
<evidence type="ECO:0008006" key="3">
    <source>
        <dbReference type="Google" id="ProtNLM"/>
    </source>
</evidence>
<dbReference type="InterPro" id="IPR018721">
    <property type="entry name" value="DUF2252"/>
</dbReference>
<dbReference type="EMBL" id="AYHA01000165">
    <property type="protein sequence ID" value="ESS00525.1"/>
    <property type="molecule type" value="Genomic_DNA"/>
</dbReference>
<reference evidence="1 2" key="2">
    <citation type="journal article" date="2015" name="Genome Announc.">
        <title>Draft Genome Sequence of Lactobacillus fermentum NB-22.</title>
        <authorList>
            <person name="Chaplin A.V."/>
            <person name="Shkoporov A.N."/>
            <person name="Efimov B.A."/>
            <person name="Pikina A.P."/>
            <person name="Borisova O.Y."/>
            <person name="Gladko I.A."/>
            <person name="Postnikova E.A."/>
            <person name="Lordkipanidze A.E."/>
            <person name="Kafarskaia L.I."/>
        </authorList>
    </citation>
    <scope>NUCLEOTIDE SEQUENCE [LARGE SCALE GENOMIC DNA]</scope>
    <source>
        <strain evidence="1 2">NB-22</strain>
    </source>
</reference>
<sequence>MPMLVTDLFNQNQLSPHLSKQALFDLGVARQQAVPSRELAAYVPVDRNPLDLIAATESQMLPDLLALRHQRMGVSPFTFFRGTAELMEHDLAEQSHSGIQVIISGDAHVNNYGFYASPERKLLFGLNDFDEARIGNWEDDLKRLLVSTYLAGQSNGFSERDLLPILTNVTRTYRYGVKYANALILPERFYFSYEIHDMMATIDRISDDQPHKISTILEKILKKSPQKNSEQVIAKLTTADEEGRRYFIEQAPRAKRVPQAIKDQLIRGYHRYLKNTREDVRVYLTNFTVDDVIRYAVGVGSFGTHCYLMLLSGNDGSHLVLQIKEALPLRASLTSLSSDRDLRLAQERSAGRRIVTAQKTLQSASDPFLGASHFGHRSYYFRQFRDMKESIDVTKLDLESFGIYTATCAFLLAIAHFQSPTAPMIAGYLHHQKPVDDTLADWAVQYAGQVNRDYQIFINY</sequence>
<reference evidence="2" key="1">
    <citation type="submission" date="2013-10" db="EMBL/GenBank/DDBJ databases">
        <title>Draft genome sequence of Lactobacillus fermentum NB-22.</title>
        <authorList>
            <person name="Chaplin A.V."/>
            <person name="Shkoporov A.N."/>
            <person name="Khokhlova E.V."/>
            <person name="Efimov B.A."/>
            <person name="Kafarskaia L.I."/>
        </authorList>
    </citation>
    <scope>NUCLEOTIDE SEQUENCE [LARGE SCALE GENOMIC DNA]</scope>
    <source>
        <strain evidence="2">NB-22</strain>
    </source>
</reference>
<accession>A0A829LS10</accession>
<name>A0A829LS10_LIMFE</name>
<evidence type="ECO:0000313" key="1">
    <source>
        <dbReference type="EMBL" id="ESS00525.1"/>
    </source>
</evidence>
<dbReference type="Proteomes" id="UP000018412">
    <property type="component" value="Unassembled WGS sequence"/>
</dbReference>
<evidence type="ECO:0000313" key="2">
    <source>
        <dbReference type="Proteomes" id="UP000018412"/>
    </source>
</evidence>
<protein>
    <recommendedName>
        <fullName evidence="3">DUF2252 domain-containing protein</fullName>
    </recommendedName>
</protein>
<dbReference type="Pfam" id="PF10009">
    <property type="entry name" value="DUF2252"/>
    <property type="match status" value="1"/>
</dbReference>
<comment type="caution">
    <text evidence="1">The sequence shown here is derived from an EMBL/GenBank/DDBJ whole genome shotgun (WGS) entry which is preliminary data.</text>
</comment>
<organism evidence="1 2">
    <name type="scientific">Limosilactobacillus fermentum NB-22</name>
    <dbReference type="NCBI Taxonomy" id="1408443"/>
    <lineage>
        <taxon>Bacteria</taxon>
        <taxon>Bacillati</taxon>
        <taxon>Bacillota</taxon>
        <taxon>Bacilli</taxon>
        <taxon>Lactobacillales</taxon>
        <taxon>Lactobacillaceae</taxon>
        <taxon>Limosilactobacillus</taxon>
    </lineage>
</organism>
<proteinExistence type="predicted"/>
<gene>
    <name evidence="1" type="ORF">NB22_09575</name>
</gene>